<evidence type="ECO:0000313" key="1">
    <source>
        <dbReference type="EMBL" id="CAH6719167.1"/>
    </source>
</evidence>
<comment type="caution">
    <text evidence="1">The sequence shown here is derived from an EMBL/GenBank/DDBJ whole genome shotgun (WGS) entry which is preliminary data.</text>
</comment>
<evidence type="ECO:0000313" key="2">
    <source>
        <dbReference type="Proteomes" id="UP001152531"/>
    </source>
</evidence>
<keyword evidence="2" id="KW-1185">Reference proteome</keyword>
<accession>A0ACA9Y2K4</accession>
<sequence length="382" mass="45177">MFKRCLSYRKNYFSHNLVHNEVFRRRVNEFNRGTDKLSPNQKSLLLIDCIRAGRTLQLKKRPTMEILDIESSSNQQLETLISDTLINNQPYLNDDVIRTYLLTYPRPVTASNIITLIESEFQRKLQNNIIDNSIIRLGVNRFLEMNDYMNCFNVFDRTFRSSQYQRLITNQIRRSIAYFTTSIGGIVGLLTMCEVPFEISLPLTLISGLGTAFTYLNVKYPRKVGRLSWRFSNSLSYNISNSQELFFLNRIINYFEEYNEINLLNYHHSKVRNFNDIKVNKLDDFIIEEPEDPNQYFITNPRLSEMYVYFKDQLKHRKVAIGDLPQELAFMEYWQYNENFEWVEPDQDPAELMSFQIHHSNLIQPPLVSQIPFQSSSKVITP</sequence>
<name>A0ACA9Y2K4_9ASCO</name>
<dbReference type="EMBL" id="CALSDN010000002">
    <property type="protein sequence ID" value="CAH6719167.1"/>
    <property type="molecule type" value="Genomic_DNA"/>
</dbReference>
<protein>
    <submittedName>
        <fullName evidence="1">Uncharacterized protein</fullName>
    </submittedName>
</protein>
<reference evidence="1" key="1">
    <citation type="submission" date="2022-06" db="EMBL/GenBank/DDBJ databases">
        <authorList>
            <person name="Legras J.-L."/>
            <person name="Devillers H."/>
            <person name="Grondin C."/>
        </authorList>
    </citation>
    <scope>NUCLEOTIDE SEQUENCE</scope>
    <source>
        <strain evidence="1">CLIB 1444</strain>
    </source>
</reference>
<organism evidence="1 2">
    <name type="scientific">[Candida] jaroonii</name>
    <dbReference type="NCBI Taxonomy" id="467808"/>
    <lineage>
        <taxon>Eukaryota</taxon>
        <taxon>Fungi</taxon>
        <taxon>Dikarya</taxon>
        <taxon>Ascomycota</taxon>
        <taxon>Saccharomycotina</taxon>
        <taxon>Pichiomycetes</taxon>
        <taxon>Debaryomycetaceae</taxon>
        <taxon>Yamadazyma</taxon>
    </lineage>
</organism>
<dbReference type="Proteomes" id="UP001152531">
    <property type="component" value="Unassembled WGS sequence"/>
</dbReference>
<gene>
    <name evidence="1" type="ORF">CLIB1444_02S02432</name>
</gene>
<proteinExistence type="predicted"/>